<evidence type="ECO:0000313" key="2">
    <source>
        <dbReference type="Proteomes" id="UP001230426"/>
    </source>
</evidence>
<comment type="caution">
    <text evidence="1">The sequence shown here is derived from an EMBL/GenBank/DDBJ whole genome shotgun (WGS) entry which is preliminary data.</text>
</comment>
<organism evidence="1 2">
    <name type="scientific">Streptosporangium brasiliense</name>
    <dbReference type="NCBI Taxonomy" id="47480"/>
    <lineage>
        <taxon>Bacteria</taxon>
        <taxon>Bacillati</taxon>
        <taxon>Actinomycetota</taxon>
        <taxon>Actinomycetes</taxon>
        <taxon>Streptosporangiales</taxon>
        <taxon>Streptosporangiaceae</taxon>
        <taxon>Streptosporangium</taxon>
    </lineage>
</organism>
<name>A0ABT9R735_9ACTN</name>
<sequence length="63" mass="6638">MESLAEEDPQGRVVGLDDLEECLGRGGRVATRQGGLDEVAAEAAGRTGDESDLAHDVLPFSLR</sequence>
<keyword evidence="2" id="KW-1185">Reference proteome</keyword>
<dbReference type="Proteomes" id="UP001230426">
    <property type="component" value="Unassembled WGS sequence"/>
</dbReference>
<evidence type="ECO:0000313" key="1">
    <source>
        <dbReference type="EMBL" id="MDP9864953.1"/>
    </source>
</evidence>
<proteinExistence type="predicted"/>
<dbReference type="RefSeq" id="WP_306863609.1">
    <property type="nucleotide sequence ID" value="NZ_JAUSRB010000002.1"/>
</dbReference>
<protein>
    <submittedName>
        <fullName evidence="1">Uncharacterized protein</fullName>
    </submittedName>
</protein>
<accession>A0ABT9R735</accession>
<dbReference type="EMBL" id="JAUSRB010000002">
    <property type="protein sequence ID" value="MDP9864953.1"/>
    <property type="molecule type" value="Genomic_DNA"/>
</dbReference>
<gene>
    <name evidence="1" type="ORF">J2S55_004219</name>
</gene>
<reference evidence="1 2" key="1">
    <citation type="submission" date="2023-07" db="EMBL/GenBank/DDBJ databases">
        <title>Sequencing the genomes of 1000 actinobacteria strains.</title>
        <authorList>
            <person name="Klenk H.-P."/>
        </authorList>
    </citation>
    <scope>NUCLEOTIDE SEQUENCE [LARGE SCALE GENOMIC DNA]</scope>
    <source>
        <strain evidence="1 2">DSM 44109</strain>
    </source>
</reference>